<dbReference type="KEGG" id="cyt:cce_2058"/>
<dbReference type="STRING" id="43989.cce_2058"/>
<accession>B1X1H9</accession>
<evidence type="ECO:0000259" key="2">
    <source>
        <dbReference type="SMART" id="SM01080"/>
    </source>
</evidence>
<dbReference type="HOGENOM" id="CLU_010903_0_0_3"/>
<keyword evidence="1" id="KW-0812">Transmembrane</keyword>
<evidence type="ECO:0000313" key="4">
    <source>
        <dbReference type="Proteomes" id="UP000001203"/>
    </source>
</evidence>
<keyword evidence="1" id="KW-0472">Membrane</keyword>
<keyword evidence="4" id="KW-1185">Reference proteome</keyword>
<name>B1X1H9_CROS5</name>
<dbReference type="InterPro" id="IPR024983">
    <property type="entry name" value="CHAT_dom"/>
</dbReference>
<keyword evidence="1" id="KW-1133">Transmembrane helix</keyword>
<dbReference type="AlphaFoldDB" id="B1X1H9"/>
<dbReference type="Proteomes" id="UP000001203">
    <property type="component" value="Chromosome circular"/>
</dbReference>
<gene>
    <name evidence="3" type="ordered locus">cce_2058</name>
</gene>
<proteinExistence type="predicted"/>
<sequence length="790" mass="90113">MSKLVVLKLGKGNWQQGFSNVNVQVSEPNRPMSLQLSGSLPSDLELWDQYQQWRNLYEALSVNLRLRRYRSSMQPMIEFDSEEVTHISDGEFLYLCDQLEQQLNRWLSTESFSRIERQLRSHLNVGDEIRLIIETENQELRRFPWHLWHFFEDYPFVEVALSPAEYGQVSTASVQRTGKVRVLAILGNSQGIDVEKDRTILQQLPDGEVIFLVEPQRQDLDRWLWDEQGWDILFFAGHSFSQSQGMTGQLEINPQESLSLSQLRNALKTAIRHGLKLAIFNSCDGLGLAQQLADLHIPQTIVMRESVPDVVAQEFLTHFLRAFSGGKSFYCSVREARERLQGLEGLFPCASWLPVICQNPVETPPNWQKLRDKQANSSVISPSRPKVRGIVLASLAVTIVTMGFRWLGWLQSWELKAFDYFMVHRPQQEADNRLLIIGADEEDLNRYGYPLSDEVIDKLLTQLQSYQPSVIGMDIFRDQPVLTSNVAKSSPLSQTLAQSQNVVAICTFGESLAASVAPPESISPQQVGFVNLYDDRQPTQGGDDMVRRYLLSRSANPLEAMSRCTTPYSFAWQLAYRYLQNQDISVISQGEDWRFGKVLVQRLKNRSAGYQTLDERGNQLLINYKNTPQIAQHITVRDILDNNKHLNPAWIKDRVVLIGITAPSIPDRHDTPYGEIRGINIHAHVVSQLLSAAEGNNSTLFWWLPQWGDFLLTLFWSLIGGLIVYLHQPLYRVGFVVFSLLFMSGIYWFIFLQQGWLPLIPSALAFLGSVGIIVLIKNLKIGKYNSIKKG</sequence>
<organism evidence="3 4">
    <name type="scientific">Crocosphaera subtropica (strain ATCC 51142 / BH68)</name>
    <name type="common">Cyanothece sp. (strain ATCC 51142)</name>
    <dbReference type="NCBI Taxonomy" id="43989"/>
    <lineage>
        <taxon>Bacteria</taxon>
        <taxon>Bacillati</taxon>
        <taxon>Cyanobacteriota</taxon>
        <taxon>Cyanophyceae</taxon>
        <taxon>Oscillatoriophycideae</taxon>
        <taxon>Chroococcales</taxon>
        <taxon>Aphanothecaceae</taxon>
        <taxon>Crocosphaera</taxon>
        <taxon>Crocosphaera subtropica</taxon>
    </lineage>
</organism>
<feature type="transmembrane region" description="Helical" evidence="1">
    <location>
        <begin position="733"/>
        <end position="750"/>
    </location>
</feature>
<evidence type="ECO:0000313" key="3">
    <source>
        <dbReference type="EMBL" id="ACB51408.1"/>
    </source>
</evidence>
<dbReference type="OrthoDB" id="444941at2"/>
<dbReference type="eggNOG" id="COG4252">
    <property type="taxonomic scope" value="Bacteria"/>
</dbReference>
<dbReference type="EMBL" id="CP000806">
    <property type="protein sequence ID" value="ACB51408.1"/>
    <property type="molecule type" value="Genomic_DNA"/>
</dbReference>
<dbReference type="RefSeq" id="WP_009545857.1">
    <property type="nucleotide sequence ID" value="NC_010546.1"/>
</dbReference>
<dbReference type="Pfam" id="PF05226">
    <property type="entry name" value="CHASE2"/>
    <property type="match status" value="1"/>
</dbReference>
<feature type="transmembrane region" description="Helical" evidence="1">
    <location>
        <begin position="707"/>
        <end position="726"/>
    </location>
</feature>
<protein>
    <recommendedName>
        <fullName evidence="2">CHASE2 domain-containing protein</fullName>
    </recommendedName>
</protein>
<dbReference type="InterPro" id="IPR007890">
    <property type="entry name" value="CHASE2"/>
</dbReference>
<feature type="transmembrane region" description="Helical" evidence="1">
    <location>
        <begin position="756"/>
        <end position="776"/>
    </location>
</feature>
<reference evidence="3 4" key="1">
    <citation type="journal article" date="2008" name="Proc. Natl. Acad. Sci. U.S.A.">
        <title>The genome of Cyanothece 51142, a unicellular diazotrophic cyanobacterium important in the marine nitrogen cycle.</title>
        <authorList>
            <person name="Welsh E.A."/>
            <person name="Liberton M."/>
            <person name="Stoeckel J."/>
            <person name="Loh T."/>
            <person name="Elvitigala T."/>
            <person name="Wang C."/>
            <person name="Wollam A."/>
            <person name="Fulton R.S."/>
            <person name="Clifton S.W."/>
            <person name="Jacobs J.M."/>
            <person name="Aurora R."/>
            <person name="Ghosh B.K."/>
            <person name="Sherman L.A."/>
            <person name="Smith R.D."/>
            <person name="Wilson R.K."/>
            <person name="Pakrasi H.B."/>
        </authorList>
    </citation>
    <scope>NUCLEOTIDE SEQUENCE [LARGE SCALE GENOMIC DNA]</scope>
    <source>
        <strain evidence="4">ATCC 51142 / BH68</strain>
    </source>
</reference>
<feature type="domain" description="CHASE2" evidence="2">
    <location>
        <begin position="410"/>
        <end position="723"/>
    </location>
</feature>
<dbReference type="Pfam" id="PF12770">
    <property type="entry name" value="CHAT"/>
    <property type="match status" value="1"/>
</dbReference>
<evidence type="ECO:0000256" key="1">
    <source>
        <dbReference type="SAM" id="Phobius"/>
    </source>
</evidence>
<dbReference type="SMART" id="SM01080">
    <property type="entry name" value="CHASE2"/>
    <property type="match status" value="1"/>
</dbReference>